<dbReference type="EMBL" id="JAIWYP010000011">
    <property type="protein sequence ID" value="KAH3735257.1"/>
    <property type="molecule type" value="Genomic_DNA"/>
</dbReference>
<protein>
    <submittedName>
        <fullName evidence="1">Uncharacterized protein</fullName>
    </submittedName>
</protein>
<evidence type="ECO:0000313" key="1">
    <source>
        <dbReference type="EMBL" id="KAH3735257.1"/>
    </source>
</evidence>
<accession>A0A9D4CXR7</accession>
<evidence type="ECO:0000313" key="2">
    <source>
        <dbReference type="Proteomes" id="UP000828390"/>
    </source>
</evidence>
<sequence>MFFATPTAQAGDAFHTTILNNLLTEEIGLLFGNNGQTEWSNDSTTIVVQLVAGDDVWLACNMPSTITG</sequence>
<organism evidence="1 2">
    <name type="scientific">Dreissena polymorpha</name>
    <name type="common">Zebra mussel</name>
    <name type="synonym">Mytilus polymorpha</name>
    <dbReference type="NCBI Taxonomy" id="45954"/>
    <lineage>
        <taxon>Eukaryota</taxon>
        <taxon>Metazoa</taxon>
        <taxon>Spiralia</taxon>
        <taxon>Lophotrochozoa</taxon>
        <taxon>Mollusca</taxon>
        <taxon>Bivalvia</taxon>
        <taxon>Autobranchia</taxon>
        <taxon>Heteroconchia</taxon>
        <taxon>Euheterodonta</taxon>
        <taxon>Imparidentia</taxon>
        <taxon>Neoheterodontei</taxon>
        <taxon>Myida</taxon>
        <taxon>Dreissenoidea</taxon>
        <taxon>Dreissenidae</taxon>
        <taxon>Dreissena</taxon>
    </lineage>
</organism>
<name>A0A9D4CXR7_DREPO</name>
<reference evidence="1" key="2">
    <citation type="submission" date="2020-11" db="EMBL/GenBank/DDBJ databases">
        <authorList>
            <person name="McCartney M.A."/>
            <person name="Auch B."/>
            <person name="Kono T."/>
            <person name="Mallez S."/>
            <person name="Becker A."/>
            <person name="Gohl D.M."/>
            <person name="Silverstein K.A.T."/>
            <person name="Koren S."/>
            <person name="Bechman K.B."/>
            <person name="Herman A."/>
            <person name="Abrahante J.E."/>
            <person name="Garbe J."/>
        </authorList>
    </citation>
    <scope>NUCLEOTIDE SEQUENCE</scope>
    <source>
        <strain evidence="1">Duluth1</strain>
        <tissue evidence="1">Whole animal</tissue>
    </source>
</reference>
<proteinExistence type="predicted"/>
<gene>
    <name evidence="1" type="ORF">DPMN_041721</name>
</gene>
<keyword evidence="2" id="KW-1185">Reference proteome</keyword>
<dbReference type="AlphaFoldDB" id="A0A9D4CXR7"/>
<comment type="caution">
    <text evidence="1">The sequence shown here is derived from an EMBL/GenBank/DDBJ whole genome shotgun (WGS) entry which is preliminary data.</text>
</comment>
<reference evidence="1" key="1">
    <citation type="journal article" date="2019" name="bioRxiv">
        <title>The Genome of the Zebra Mussel, Dreissena polymorpha: A Resource for Invasive Species Research.</title>
        <authorList>
            <person name="McCartney M.A."/>
            <person name="Auch B."/>
            <person name="Kono T."/>
            <person name="Mallez S."/>
            <person name="Zhang Y."/>
            <person name="Obille A."/>
            <person name="Becker A."/>
            <person name="Abrahante J.E."/>
            <person name="Garbe J."/>
            <person name="Badalamenti J.P."/>
            <person name="Herman A."/>
            <person name="Mangelson H."/>
            <person name="Liachko I."/>
            <person name="Sullivan S."/>
            <person name="Sone E.D."/>
            <person name="Koren S."/>
            <person name="Silverstein K.A.T."/>
            <person name="Beckman K.B."/>
            <person name="Gohl D.M."/>
        </authorList>
    </citation>
    <scope>NUCLEOTIDE SEQUENCE</scope>
    <source>
        <strain evidence="1">Duluth1</strain>
        <tissue evidence="1">Whole animal</tissue>
    </source>
</reference>
<dbReference type="Proteomes" id="UP000828390">
    <property type="component" value="Unassembled WGS sequence"/>
</dbReference>